<dbReference type="KEGG" id="dpf:ON006_30665"/>
<name>A0A9E8SKK4_9BACT</name>
<dbReference type="Proteomes" id="UP001164653">
    <property type="component" value="Chromosome"/>
</dbReference>
<gene>
    <name evidence="1" type="ORF">ON006_30665</name>
</gene>
<evidence type="ECO:0000313" key="2">
    <source>
        <dbReference type="Proteomes" id="UP001164653"/>
    </source>
</evidence>
<reference evidence="1" key="1">
    <citation type="submission" date="2022-11" db="EMBL/GenBank/DDBJ databases">
        <title>Dyadobacter pollutisoli sp. nov., isolated from plastic dumped soil.</title>
        <authorList>
            <person name="Kim J.M."/>
            <person name="Kim K.R."/>
            <person name="Lee J.K."/>
            <person name="Hao L."/>
            <person name="Jeon C.O."/>
        </authorList>
    </citation>
    <scope>NUCLEOTIDE SEQUENCE</scope>
    <source>
        <strain evidence="1">U1</strain>
    </source>
</reference>
<dbReference type="RefSeq" id="WP_244822055.1">
    <property type="nucleotide sequence ID" value="NZ_CP112998.1"/>
</dbReference>
<evidence type="ECO:0000313" key="1">
    <source>
        <dbReference type="EMBL" id="WAC12078.1"/>
    </source>
</evidence>
<dbReference type="EMBL" id="CP112998">
    <property type="protein sequence ID" value="WAC12078.1"/>
    <property type="molecule type" value="Genomic_DNA"/>
</dbReference>
<organism evidence="1 2">
    <name type="scientific">Dyadobacter pollutisoli</name>
    <dbReference type="NCBI Taxonomy" id="2910158"/>
    <lineage>
        <taxon>Bacteria</taxon>
        <taxon>Pseudomonadati</taxon>
        <taxon>Bacteroidota</taxon>
        <taxon>Cytophagia</taxon>
        <taxon>Cytophagales</taxon>
        <taxon>Spirosomataceae</taxon>
        <taxon>Dyadobacter</taxon>
    </lineage>
</organism>
<accession>A0A9E8SKK4</accession>
<sequence length="58" mass="6883">MKDIISKHYKQTQGAEEHPTLYLSRNRPYHIDYCYVSADMAEKLESVEIGDFDFWAKI</sequence>
<proteinExistence type="predicted"/>
<keyword evidence="2" id="KW-1185">Reference proteome</keyword>
<dbReference type="AlphaFoldDB" id="A0A9E8SKK4"/>
<protein>
    <submittedName>
        <fullName evidence="1">Uncharacterized protein</fullName>
    </submittedName>
</protein>